<dbReference type="GO" id="GO:0005737">
    <property type="term" value="C:cytoplasm"/>
    <property type="evidence" value="ECO:0007669"/>
    <property type="project" value="UniProtKB-SubCell"/>
</dbReference>
<keyword evidence="10 14" id="KW-0573">Peptidoglycan synthesis</keyword>
<keyword evidence="7 14" id="KW-0547">Nucleotide-binding</keyword>
<evidence type="ECO:0000256" key="3">
    <source>
        <dbReference type="ARBA" id="ARBA00012211"/>
    </source>
</evidence>
<dbReference type="InterPro" id="IPR036565">
    <property type="entry name" value="Mur-like_cat_sf"/>
</dbReference>
<dbReference type="GO" id="GO:0071555">
    <property type="term" value="P:cell wall organization"/>
    <property type="evidence" value="ECO:0007669"/>
    <property type="project" value="UniProtKB-KW"/>
</dbReference>
<dbReference type="GO" id="GO:0008360">
    <property type="term" value="P:regulation of cell shape"/>
    <property type="evidence" value="ECO:0007669"/>
    <property type="project" value="UniProtKB-KW"/>
</dbReference>
<evidence type="ECO:0000256" key="11">
    <source>
        <dbReference type="ARBA" id="ARBA00023306"/>
    </source>
</evidence>
<dbReference type="PANTHER" id="PTHR43445:SF3">
    <property type="entry name" value="UDP-N-ACETYLMURAMATE--L-ALANINE LIGASE"/>
    <property type="match status" value="1"/>
</dbReference>
<sequence length="464" mass="51312">MKLTDIDRCKKIFLIGIGGCGVSAIAKILHQMGFEVFGSDAKESSNTIRLRDLGIKVFIEHNTSNIRAADLVVYSSAISPDNVEFAEAKSNGIPIIRRAEMLSWIMSKFKFSIALAGTHGKTTTTSMISKIFLEGGLDPTYLIGGETDYVDGNARLGKGLYCIAEADESDGSFLELNPNITVLTNMEPDHMEYFGDIENLKKVFNEFINKTDPSGLLVVGTDCLELKALTDKTQLKKITYGIKDNPDIYARNIAFEEGGSTFEVVYKDKPLGHVRLPIPGEQNITNSLGAIVVSYEAGIPFSSIASTLHSFSNAKRRFQIVGEVDGIVIVDDYAHHPTEIKATIAAAKKCWKGKRIISVFQPHRYTRTLNLFKEFGEAFLNADIVILTDIYSAGEQKIKEVSGKLIFDEVKNHQEVSYIARKEEIPEKLIKELKKGDMVLIMGAGDINTIAKEIISRLKIRAES</sequence>
<dbReference type="UniPathway" id="UPA00219"/>
<evidence type="ECO:0000256" key="13">
    <source>
        <dbReference type="ARBA" id="ARBA00047833"/>
    </source>
</evidence>
<protein>
    <recommendedName>
        <fullName evidence="3 14">UDP-N-acetylmuramate--L-alanine ligase</fullName>
        <ecNumber evidence="3 14">6.3.2.8</ecNumber>
    </recommendedName>
    <alternativeName>
        <fullName evidence="14">UDP-N-acetylmuramoyl-L-alanine synthetase</fullName>
    </alternativeName>
</protein>
<name>A0A1F4S082_UNCSA</name>
<dbReference type="SUPFAM" id="SSF51984">
    <property type="entry name" value="MurCD N-terminal domain"/>
    <property type="match status" value="1"/>
</dbReference>
<evidence type="ECO:0000256" key="6">
    <source>
        <dbReference type="ARBA" id="ARBA00022618"/>
    </source>
</evidence>
<evidence type="ECO:0000256" key="14">
    <source>
        <dbReference type="HAMAP-Rule" id="MF_00046"/>
    </source>
</evidence>
<keyword evidence="6 14" id="KW-0132">Cell division</keyword>
<gene>
    <name evidence="14" type="primary">murC</name>
    <name evidence="19" type="ORF">A2290_07580</name>
</gene>
<evidence type="ECO:0000256" key="15">
    <source>
        <dbReference type="SAM" id="Phobius"/>
    </source>
</evidence>
<dbReference type="EC" id="6.3.2.8" evidence="3 14"/>
<evidence type="ECO:0000256" key="10">
    <source>
        <dbReference type="ARBA" id="ARBA00022984"/>
    </source>
</evidence>
<comment type="similarity">
    <text evidence="14">Belongs to the MurCDEF family.</text>
</comment>
<dbReference type="GO" id="GO:0009252">
    <property type="term" value="P:peptidoglycan biosynthetic process"/>
    <property type="evidence" value="ECO:0007669"/>
    <property type="project" value="UniProtKB-UniRule"/>
</dbReference>
<feature type="domain" description="Mur ligase N-terminal catalytic" evidence="16">
    <location>
        <begin position="14"/>
        <end position="109"/>
    </location>
</feature>
<keyword evidence="8 14" id="KW-0067">ATP-binding</keyword>
<dbReference type="GO" id="GO:0005524">
    <property type="term" value="F:ATP binding"/>
    <property type="evidence" value="ECO:0007669"/>
    <property type="project" value="UniProtKB-UniRule"/>
</dbReference>
<feature type="domain" description="Mur ligase central" evidence="18">
    <location>
        <begin position="116"/>
        <end position="293"/>
    </location>
</feature>
<comment type="function">
    <text evidence="14">Cell wall formation.</text>
</comment>
<reference evidence="19 20" key="1">
    <citation type="journal article" date="2016" name="Nat. Commun.">
        <title>Thousands of microbial genomes shed light on interconnected biogeochemical processes in an aquifer system.</title>
        <authorList>
            <person name="Anantharaman K."/>
            <person name="Brown C.T."/>
            <person name="Hug L.A."/>
            <person name="Sharon I."/>
            <person name="Castelle C.J."/>
            <person name="Probst A.J."/>
            <person name="Thomas B.C."/>
            <person name="Singh A."/>
            <person name="Wilkins M.J."/>
            <person name="Karaoz U."/>
            <person name="Brodie E.L."/>
            <person name="Williams K.H."/>
            <person name="Hubbard S.S."/>
            <person name="Banfield J.F."/>
        </authorList>
    </citation>
    <scope>NUCLEOTIDE SEQUENCE [LARGE SCALE GENOMIC DNA]</scope>
</reference>
<dbReference type="InterPro" id="IPR036615">
    <property type="entry name" value="Mur_ligase_C_dom_sf"/>
</dbReference>
<keyword evidence="9 14" id="KW-0133">Cell shape</keyword>
<dbReference type="SUPFAM" id="SSF53244">
    <property type="entry name" value="MurD-like peptide ligases, peptide-binding domain"/>
    <property type="match status" value="1"/>
</dbReference>
<dbReference type="HAMAP" id="MF_00046">
    <property type="entry name" value="MurC"/>
    <property type="match status" value="1"/>
</dbReference>
<evidence type="ECO:0000259" key="16">
    <source>
        <dbReference type="Pfam" id="PF01225"/>
    </source>
</evidence>
<dbReference type="InterPro" id="IPR050061">
    <property type="entry name" value="MurCDEF_pg_biosynth"/>
</dbReference>
<evidence type="ECO:0000313" key="19">
    <source>
        <dbReference type="EMBL" id="OGC13153.1"/>
    </source>
</evidence>
<dbReference type="InterPro" id="IPR000713">
    <property type="entry name" value="Mur_ligase_N"/>
</dbReference>
<keyword evidence="15" id="KW-0812">Transmembrane</keyword>
<dbReference type="Pfam" id="PF08245">
    <property type="entry name" value="Mur_ligase_M"/>
    <property type="match status" value="1"/>
</dbReference>
<evidence type="ECO:0000259" key="17">
    <source>
        <dbReference type="Pfam" id="PF02875"/>
    </source>
</evidence>
<dbReference type="InterPro" id="IPR005758">
    <property type="entry name" value="UDP-N-AcMur_Ala_ligase_MurC"/>
</dbReference>
<dbReference type="Gene3D" id="3.90.190.20">
    <property type="entry name" value="Mur ligase, C-terminal domain"/>
    <property type="match status" value="1"/>
</dbReference>
<dbReference type="InterPro" id="IPR013221">
    <property type="entry name" value="Mur_ligase_cen"/>
</dbReference>
<dbReference type="GO" id="GO:0008763">
    <property type="term" value="F:UDP-N-acetylmuramate-L-alanine ligase activity"/>
    <property type="evidence" value="ECO:0007669"/>
    <property type="project" value="UniProtKB-UniRule"/>
</dbReference>
<evidence type="ECO:0000256" key="8">
    <source>
        <dbReference type="ARBA" id="ARBA00022840"/>
    </source>
</evidence>
<keyword evidence="15" id="KW-0472">Membrane</keyword>
<feature type="transmembrane region" description="Helical" evidence="15">
    <location>
        <begin position="12"/>
        <end position="29"/>
    </location>
</feature>
<evidence type="ECO:0000256" key="4">
    <source>
        <dbReference type="ARBA" id="ARBA00022490"/>
    </source>
</evidence>
<proteinExistence type="inferred from homology"/>
<dbReference type="SUPFAM" id="SSF53623">
    <property type="entry name" value="MurD-like peptide ligases, catalytic domain"/>
    <property type="match status" value="1"/>
</dbReference>
<dbReference type="NCBIfam" id="TIGR01082">
    <property type="entry name" value="murC"/>
    <property type="match status" value="1"/>
</dbReference>
<comment type="catalytic activity">
    <reaction evidence="13 14">
        <text>UDP-N-acetyl-alpha-D-muramate + L-alanine + ATP = UDP-N-acetyl-alpha-D-muramoyl-L-alanine + ADP + phosphate + H(+)</text>
        <dbReference type="Rhea" id="RHEA:23372"/>
        <dbReference type="ChEBI" id="CHEBI:15378"/>
        <dbReference type="ChEBI" id="CHEBI:30616"/>
        <dbReference type="ChEBI" id="CHEBI:43474"/>
        <dbReference type="ChEBI" id="CHEBI:57972"/>
        <dbReference type="ChEBI" id="CHEBI:70757"/>
        <dbReference type="ChEBI" id="CHEBI:83898"/>
        <dbReference type="ChEBI" id="CHEBI:456216"/>
        <dbReference type="EC" id="6.3.2.8"/>
    </reaction>
</comment>
<keyword evidence="12 14" id="KW-0961">Cell wall biogenesis/degradation</keyword>
<dbReference type="EMBL" id="MEUA01000061">
    <property type="protein sequence ID" value="OGC13153.1"/>
    <property type="molecule type" value="Genomic_DNA"/>
</dbReference>
<evidence type="ECO:0000256" key="12">
    <source>
        <dbReference type="ARBA" id="ARBA00023316"/>
    </source>
</evidence>
<evidence type="ECO:0000256" key="2">
    <source>
        <dbReference type="ARBA" id="ARBA00004752"/>
    </source>
</evidence>
<dbReference type="Proteomes" id="UP000177905">
    <property type="component" value="Unassembled WGS sequence"/>
</dbReference>
<evidence type="ECO:0000256" key="7">
    <source>
        <dbReference type="ARBA" id="ARBA00022741"/>
    </source>
</evidence>
<keyword evidence="5 14" id="KW-0436">Ligase</keyword>
<comment type="pathway">
    <text evidence="2 14">Cell wall biogenesis; peptidoglycan biosynthesis.</text>
</comment>
<dbReference type="Pfam" id="PF01225">
    <property type="entry name" value="Mur_ligase"/>
    <property type="match status" value="1"/>
</dbReference>
<keyword evidence="15" id="KW-1133">Transmembrane helix</keyword>
<dbReference type="Gene3D" id="3.40.1190.10">
    <property type="entry name" value="Mur-like, catalytic domain"/>
    <property type="match status" value="1"/>
</dbReference>
<feature type="binding site" evidence="14">
    <location>
        <begin position="117"/>
        <end position="123"/>
    </location>
    <ligand>
        <name>ATP</name>
        <dbReference type="ChEBI" id="CHEBI:30616"/>
    </ligand>
</feature>
<feature type="domain" description="Mur ligase C-terminal" evidence="17">
    <location>
        <begin position="316"/>
        <end position="445"/>
    </location>
</feature>
<dbReference type="InterPro" id="IPR004101">
    <property type="entry name" value="Mur_ligase_C"/>
</dbReference>
<dbReference type="PANTHER" id="PTHR43445">
    <property type="entry name" value="UDP-N-ACETYLMURAMATE--L-ALANINE LIGASE-RELATED"/>
    <property type="match status" value="1"/>
</dbReference>
<evidence type="ECO:0000256" key="1">
    <source>
        <dbReference type="ARBA" id="ARBA00004496"/>
    </source>
</evidence>
<keyword evidence="11 14" id="KW-0131">Cell cycle</keyword>
<evidence type="ECO:0000256" key="9">
    <source>
        <dbReference type="ARBA" id="ARBA00022960"/>
    </source>
</evidence>
<accession>A0A1F4S082</accession>
<evidence type="ECO:0000259" key="18">
    <source>
        <dbReference type="Pfam" id="PF08245"/>
    </source>
</evidence>
<dbReference type="GO" id="GO:0051301">
    <property type="term" value="P:cell division"/>
    <property type="evidence" value="ECO:0007669"/>
    <property type="project" value="UniProtKB-KW"/>
</dbReference>
<keyword evidence="4 14" id="KW-0963">Cytoplasm</keyword>
<dbReference type="AlphaFoldDB" id="A0A1F4S082"/>
<evidence type="ECO:0000256" key="5">
    <source>
        <dbReference type="ARBA" id="ARBA00022598"/>
    </source>
</evidence>
<dbReference type="Gene3D" id="3.40.50.720">
    <property type="entry name" value="NAD(P)-binding Rossmann-like Domain"/>
    <property type="match status" value="1"/>
</dbReference>
<evidence type="ECO:0000313" key="20">
    <source>
        <dbReference type="Proteomes" id="UP000177905"/>
    </source>
</evidence>
<comment type="subcellular location">
    <subcellularLocation>
        <location evidence="1 14">Cytoplasm</location>
    </subcellularLocation>
</comment>
<organism evidence="19 20">
    <name type="scientific">candidate division WOR-1 bacterium RIFOXYB2_FULL_36_35</name>
    <dbReference type="NCBI Taxonomy" id="1802578"/>
    <lineage>
        <taxon>Bacteria</taxon>
        <taxon>Bacillati</taxon>
        <taxon>Saganbacteria</taxon>
    </lineage>
</organism>
<dbReference type="Pfam" id="PF02875">
    <property type="entry name" value="Mur_ligase_C"/>
    <property type="match status" value="1"/>
</dbReference>
<comment type="caution">
    <text evidence="19">The sequence shown here is derived from an EMBL/GenBank/DDBJ whole genome shotgun (WGS) entry which is preliminary data.</text>
</comment>